<dbReference type="GO" id="GO:0004712">
    <property type="term" value="F:protein serine/threonine/tyrosine kinase activity"/>
    <property type="evidence" value="ECO:0007669"/>
    <property type="project" value="UniProtKB-UniRule"/>
</dbReference>
<keyword evidence="4 14" id="KW-0723">Serine/threonine-protein kinase</keyword>
<dbReference type="GO" id="GO:0004674">
    <property type="term" value="F:protein serine/threonine kinase activity"/>
    <property type="evidence" value="ECO:0007669"/>
    <property type="project" value="UniProtKB-KW"/>
</dbReference>
<keyword evidence="6 14" id="KW-0479">Metal-binding</keyword>
<dbReference type="GO" id="GO:0000155">
    <property type="term" value="F:phosphorelay sensor kinase activity"/>
    <property type="evidence" value="ECO:0007669"/>
    <property type="project" value="InterPro"/>
</dbReference>
<dbReference type="SUPFAM" id="SSF53795">
    <property type="entry name" value="PEP carboxykinase-like"/>
    <property type="match status" value="1"/>
</dbReference>
<dbReference type="GO" id="GO:0000287">
    <property type="term" value="F:magnesium ion binding"/>
    <property type="evidence" value="ECO:0007669"/>
    <property type="project" value="UniProtKB-UniRule"/>
</dbReference>
<evidence type="ECO:0000256" key="6">
    <source>
        <dbReference type="ARBA" id="ARBA00022723"/>
    </source>
</evidence>
<dbReference type="HAMAP" id="MF_01249">
    <property type="entry name" value="HPr_kinase"/>
    <property type="match status" value="1"/>
</dbReference>
<evidence type="ECO:0000256" key="3">
    <source>
        <dbReference type="ARBA" id="ARBA00006883"/>
    </source>
</evidence>
<evidence type="ECO:0000256" key="2">
    <source>
        <dbReference type="ARBA" id="ARBA00001946"/>
    </source>
</evidence>
<comment type="catalytic activity">
    <reaction evidence="13 14">
        <text>[HPr protein]-O-phospho-L-serine + phosphate + H(+) = [HPr protein]-L-serine + diphosphate</text>
        <dbReference type="Rhea" id="RHEA:46604"/>
        <dbReference type="Rhea" id="RHEA-COMP:11602"/>
        <dbReference type="Rhea" id="RHEA-COMP:11603"/>
        <dbReference type="ChEBI" id="CHEBI:15378"/>
        <dbReference type="ChEBI" id="CHEBI:29999"/>
        <dbReference type="ChEBI" id="CHEBI:33019"/>
        <dbReference type="ChEBI" id="CHEBI:43474"/>
        <dbReference type="ChEBI" id="CHEBI:83421"/>
    </reaction>
</comment>
<comment type="similarity">
    <text evidence="3 14">Belongs to the HPrK/P family.</text>
</comment>
<evidence type="ECO:0000256" key="11">
    <source>
        <dbReference type="ARBA" id="ARBA00023268"/>
    </source>
</evidence>
<feature type="binding site" evidence="14">
    <location>
        <begin position="158"/>
        <end position="165"/>
    </location>
    <ligand>
        <name>ATP</name>
        <dbReference type="ChEBI" id="CHEBI:30616"/>
    </ligand>
</feature>
<dbReference type="FunFam" id="3.40.50.300:FF:000174">
    <property type="entry name" value="HPr kinase/phosphorylase"/>
    <property type="match status" value="1"/>
</dbReference>
<dbReference type="Pfam" id="PF07475">
    <property type="entry name" value="Hpr_kinase_C"/>
    <property type="match status" value="1"/>
</dbReference>
<keyword evidence="12 14" id="KW-0119">Carbohydrate metabolism</keyword>
<comment type="catalytic activity">
    <reaction evidence="1 14">
        <text>[HPr protein]-L-serine + ATP = [HPr protein]-O-phospho-L-serine + ADP + H(+)</text>
        <dbReference type="Rhea" id="RHEA:46600"/>
        <dbReference type="Rhea" id="RHEA-COMP:11602"/>
        <dbReference type="Rhea" id="RHEA-COMP:11603"/>
        <dbReference type="ChEBI" id="CHEBI:15378"/>
        <dbReference type="ChEBI" id="CHEBI:29999"/>
        <dbReference type="ChEBI" id="CHEBI:30616"/>
        <dbReference type="ChEBI" id="CHEBI:83421"/>
        <dbReference type="ChEBI" id="CHEBI:456216"/>
    </reaction>
</comment>
<dbReference type="STRING" id="118967.SAMN02745191_1365"/>
<feature type="domain" description="HPr(Ser) kinase/phosphorylase N-terminal" evidence="15">
    <location>
        <begin position="8"/>
        <end position="132"/>
    </location>
</feature>
<name>A0A1T4MRA3_9FIRM</name>
<evidence type="ECO:0000256" key="13">
    <source>
        <dbReference type="ARBA" id="ARBA00047657"/>
    </source>
</evidence>
<accession>A0A1T4MRA3</accession>
<keyword evidence="9 14" id="KW-0067">ATP-binding</keyword>
<comment type="subunit">
    <text evidence="14">Homohexamer.</text>
</comment>
<evidence type="ECO:0000313" key="18">
    <source>
        <dbReference type="Proteomes" id="UP000243297"/>
    </source>
</evidence>
<feature type="active site" description="Proton acceptor; for phosphorylation activity. Proton donor; for dephosphorylation activity" evidence="14">
    <location>
        <position position="182"/>
    </location>
</feature>
<feature type="region of interest" description="Important for the catalytic mechanism of both phosphorylation and dephosphorylation" evidence="14">
    <location>
        <begin position="205"/>
        <end position="214"/>
    </location>
</feature>
<dbReference type="EC" id="2.7.11.-" evidence="14"/>
<evidence type="ECO:0000256" key="7">
    <source>
        <dbReference type="ARBA" id="ARBA00022741"/>
    </source>
</evidence>
<evidence type="ECO:0000256" key="5">
    <source>
        <dbReference type="ARBA" id="ARBA00022679"/>
    </source>
</evidence>
<comment type="miscellaneous">
    <text evidence="14">Both phosphorylation and phosphorolysis are carried out by the same active site and suggest a common mechanism for both reactions.</text>
</comment>
<dbReference type="InterPro" id="IPR011104">
    <property type="entry name" value="Hpr_kin/Pase_C"/>
</dbReference>
<dbReference type="GO" id="GO:0005524">
    <property type="term" value="F:ATP binding"/>
    <property type="evidence" value="ECO:0007669"/>
    <property type="project" value="UniProtKB-UniRule"/>
</dbReference>
<dbReference type="EC" id="2.7.4.-" evidence="14"/>
<dbReference type="Pfam" id="PF02603">
    <property type="entry name" value="Hpr_kinase_N"/>
    <property type="match status" value="1"/>
</dbReference>
<evidence type="ECO:0000256" key="12">
    <source>
        <dbReference type="ARBA" id="ARBA00023277"/>
    </source>
</evidence>
<evidence type="ECO:0000256" key="4">
    <source>
        <dbReference type="ARBA" id="ARBA00022527"/>
    </source>
</evidence>
<dbReference type="Gene3D" id="3.40.50.300">
    <property type="entry name" value="P-loop containing nucleotide triphosphate hydrolases"/>
    <property type="match status" value="1"/>
</dbReference>
<evidence type="ECO:0000256" key="14">
    <source>
        <dbReference type="HAMAP-Rule" id="MF_01249"/>
    </source>
</evidence>
<organism evidence="17 18">
    <name type="scientific">Anaerorhabdus furcosa</name>
    <dbReference type="NCBI Taxonomy" id="118967"/>
    <lineage>
        <taxon>Bacteria</taxon>
        <taxon>Bacillati</taxon>
        <taxon>Bacillota</taxon>
        <taxon>Erysipelotrichia</taxon>
        <taxon>Erysipelotrichales</taxon>
        <taxon>Erysipelotrichaceae</taxon>
        <taxon>Anaerorhabdus</taxon>
    </lineage>
</organism>
<evidence type="ECO:0000259" key="15">
    <source>
        <dbReference type="Pfam" id="PF02603"/>
    </source>
</evidence>
<evidence type="ECO:0000256" key="9">
    <source>
        <dbReference type="ARBA" id="ARBA00022840"/>
    </source>
</evidence>
<keyword evidence="18" id="KW-1185">Reference proteome</keyword>
<feature type="domain" description="HPr kinase/phosphorylase C-terminal" evidence="16">
    <location>
        <begin position="135"/>
        <end position="303"/>
    </location>
</feature>
<dbReference type="PANTHER" id="PTHR30305">
    <property type="entry name" value="PROTEIN YJDM-RELATED"/>
    <property type="match status" value="1"/>
</dbReference>
<feature type="active site" evidence="14">
    <location>
        <position position="164"/>
    </location>
</feature>
<dbReference type="GO" id="GO:0006109">
    <property type="term" value="P:regulation of carbohydrate metabolic process"/>
    <property type="evidence" value="ECO:0007669"/>
    <property type="project" value="UniProtKB-UniRule"/>
</dbReference>
<dbReference type="InterPro" id="IPR003755">
    <property type="entry name" value="HPr(Ser)_kin/Pase"/>
</dbReference>
<feature type="region of interest" description="Important for the catalytic mechanism of dephosphorylation" evidence="14">
    <location>
        <begin position="269"/>
        <end position="274"/>
    </location>
</feature>
<gene>
    <name evidence="14" type="primary">hprK</name>
    <name evidence="17" type="ORF">SAMN02745191_1365</name>
</gene>
<evidence type="ECO:0000313" key="17">
    <source>
        <dbReference type="EMBL" id="SJZ69421.1"/>
    </source>
</evidence>
<evidence type="ECO:0000256" key="10">
    <source>
        <dbReference type="ARBA" id="ARBA00022842"/>
    </source>
</evidence>
<dbReference type="OrthoDB" id="9778803at2"/>
<dbReference type="InterPro" id="IPR011126">
    <property type="entry name" value="Hpr_kin/Pase_Hpr_N"/>
</dbReference>
<keyword evidence="11 14" id="KW-0511">Multifunctional enzyme</keyword>
<dbReference type="InterPro" id="IPR028979">
    <property type="entry name" value="Ser_kin/Pase_Hpr-like_N_sf"/>
</dbReference>
<comment type="domain">
    <text evidence="14">The Walker A ATP-binding motif also binds Pi and PPi.</text>
</comment>
<dbReference type="Proteomes" id="UP000243297">
    <property type="component" value="Unassembled WGS sequence"/>
</dbReference>
<evidence type="ECO:0000256" key="1">
    <source>
        <dbReference type="ARBA" id="ARBA00001120"/>
    </source>
</evidence>
<keyword evidence="8 14" id="KW-0418">Kinase</keyword>
<dbReference type="Gene3D" id="3.40.1390.20">
    <property type="entry name" value="HprK N-terminal domain-like"/>
    <property type="match status" value="1"/>
</dbReference>
<feature type="binding site" evidence="14">
    <location>
        <position position="206"/>
    </location>
    <ligand>
        <name>Mg(2+)</name>
        <dbReference type="ChEBI" id="CHEBI:18420"/>
    </ligand>
</feature>
<keyword evidence="7 14" id="KW-0547">Nucleotide-binding</keyword>
<feature type="binding site" evidence="14">
    <location>
        <position position="165"/>
    </location>
    <ligand>
        <name>Mg(2+)</name>
        <dbReference type="ChEBI" id="CHEBI:18420"/>
    </ligand>
</feature>
<feature type="active site" evidence="14">
    <location>
        <position position="143"/>
    </location>
</feature>
<feature type="active site" evidence="14">
    <location>
        <position position="247"/>
    </location>
</feature>
<dbReference type="NCBIfam" id="TIGR00679">
    <property type="entry name" value="hpr-ser"/>
    <property type="match status" value="1"/>
</dbReference>
<keyword evidence="5 14" id="KW-0808">Transferase</keyword>
<comment type="function">
    <text evidence="14">Catalyzes the ATP- as well as the pyrophosphate-dependent phosphorylation of a specific serine residue in HPr, a phosphocarrier protein of the phosphoenolpyruvate-dependent sugar phosphotransferase system (PTS). HprK/P also catalyzes the pyrophosphate-producing, inorganic phosphate-dependent dephosphorylation (phosphorolysis) of seryl-phosphorylated HPr (P-Ser-HPr). The two antagonistic activities of HprK/P are regulated by several intracellular metabolites, which change their concentration in response to the absence or presence of rapidly metabolisable carbon sources (glucose, fructose, etc.) in the growth medium. Therefore, by controlling the phosphorylation state of HPr, HPrK/P is a sensor enzyme that plays a major role in the regulation of carbon metabolism and sugar transport: it mediates carbon catabolite repression (CCR), and regulates PTS-catalyzed carbohydrate uptake and inducer exclusion.</text>
</comment>
<dbReference type="CDD" id="cd01918">
    <property type="entry name" value="HprK_C"/>
    <property type="match status" value="1"/>
</dbReference>
<dbReference type="InterPro" id="IPR027417">
    <property type="entry name" value="P-loop_NTPase"/>
</dbReference>
<evidence type="ECO:0000259" key="16">
    <source>
        <dbReference type="Pfam" id="PF07475"/>
    </source>
</evidence>
<dbReference type="SUPFAM" id="SSF75138">
    <property type="entry name" value="HprK N-terminal domain-like"/>
    <property type="match status" value="1"/>
</dbReference>
<protein>
    <recommendedName>
        <fullName evidence="14">HPr kinase/phosphorylase</fullName>
        <shortName evidence="14">HPrK/P</shortName>
        <ecNumber evidence="14">2.7.11.-</ecNumber>
        <ecNumber evidence="14">2.7.4.-</ecNumber>
    </recommendedName>
    <alternativeName>
        <fullName evidence="14">HPr(Ser) kinase/phosphorylase</fullName>
    </alternativeName>
</protein>
<sequence length="321" mass="36245">MEELEGKVMIRELVDYFKFEQVTGNEESLNRWVIVPDLNRPGLELAGFFKENETRRIVIIGDKELAYIETLDKATQYERFKIITDAYTPMIVFSRNREVPLALIEVADEMNFPIFKSDLPSYRLMVDLVSFLDERLAPSDSLHGVLISVFGKGVLITGESGMGKSEIALELIRRGHVLVADDRVDVSKVHNNLIGHSPELLQGMLEIRGIGIIDVAKMFGASSLLAKDNIDVVIKLEKYDDKMDYARVGIEEDKYTNILDINIPTIILPVKEGRSMAVLVESAVTNFQLKEGGFNSAKEFEERVLRYIEQQNNANKGAQSE</sequence>
<dbReference type="AlphaFoldDB" id="A0A1T4MRA3"/>
<keyword evidence="10 14" id="KW-0460">Magnesium</keyword>
<dbReference type="EMBL" id="FUWY01000003">
    <property type="protein sequence ID" value="SJZ69421.1"/>
    <property type="molecule type" value="Genomic_DNA"/>
</dbReference>
<reference evidence="18" key="1">
    <citation type="submission" date="2017-02" db="EMBL/GenBank/DDBJ databases">
        <authorList>
            <person name="Varghese N."/>
            <person name="Submissions S."/>
        </authorList>
    </citation>
    <scope>NUCLEOTIDE SEQUENCE [LARGE SCALE GENOMIC DNA]</scope>
    <source>
        <strain evidence="18">ATCC 25662</strain>
    </source>
</reference>
<proteinExistence type="inferred from homology"/>
<comment type="cofactor">
    <cofactor evidence="2 14">
        <name>Mg(2+)</name>
        <dbReference type="ChEBI" id="CHEBI:18420"/>
    </cofactor>
</comment>
<evidence type="ECO:0000256" key="8">
    <source>
        <dbReference type="ARBA" id="ARBA00022777"/>
    </source>
</evidence>
<dbReference type="PANTHER" id="PTHR30305:SF1">
    <property type="entry name" value="HPR KINASE_PHOSPHORYLASE"/>
    <property type="match status" value="1"/>
</dbReference>